<dbReference type="SUPFAM" id="SSF52833">
    <property type="entry name" value="Thioredoxin-like"/>
    <property type="match status" value="1"/>
</dbReference>
<keyword evidence="1" id="KW-0732">Signal</keyword>
<dbReference type="Proteomes" id="UP000060630">
    <property type="component" value="Unassembled WGS sequence"/>
</dbReference>
<accession>A0A106QCJ8</accession>
<comment type="caution">
    <text evidence="3">The sequence shown here is derived from an EMBL/GenBank/DDBJ whole genome shotgun (WGS) entry which is preliminary data.</text>
</comment>
<dbReference type="EMBL" id="LPHD01000049">
    <property type="protein sequence ID" value="KWA83737.1"/>
    <property type="molecule type" value="Genomic_DNA"/>
</dbReference>
<name>A0A106QCJ8_9BURK</name>
<evidence type="ECO:0000313" key="3">
    <source>
        <dbReference type="EMBL" id="KWA83737.1"/>
    </source>
</evidence>
<dbReference type="InterPro" id="IPR051470">
    <property type="entry name" value="Thiol:disulfide_interchange"/>
</dbReference>
<dbReference type="InterPro" id="IPR036249">
    <property type="entry name" value="Thioredoxin-like_sf"/>
</dbReference>
<dbReference type="PANTHER" id="PTHR35272">
    <property type="entry name" value="THIOL:DISULFIDE INTERCHANGE PROTEIN DSBC-RELATED"/>
    <property type="match status" value="1"/>
</dbReference>
<evidence type="ECO:0000259" key="2">
    <source>
        <dbReference type="Pfam" id="PF13098"/>
    </source>
</evidence>
<proteinExistence type="predicted"/>
<protein>
    <recommendedName>
        <fullName evidence="2">Thioredoxin-like fold domain-containing protein</fullName>
    </recommendedName>
</protein>
<organism evidence="3 4">
    <name type="scientific">Burkholderia ubonensis</name>
    <dbReference type="NCBI Taxonomy" id="101571"/>
    <lineage>
        <taxon>Bacteria</taxon>
        <taxon>Pseudomonadati</taxon>
        <taxon>Pseudomonadota</taxon>
        <taxon>Betaproteobacteria</taxon>
        <taxon>Burkholderiales</taxon>
        <taxon>Burkholderiaceae</taxon>
        <taxon>Burkholderia</taxon>
        <taxon>Burkholderia cepacia complex</taxon>
    </lineage>
</organism>
<dbReference type="Gene3D" id="3.40.30.10">
    <property type="entry name" value="Glutaredoxin"/>
    <property type="match status" value="1"/>
</dbReference>
<dbReference type="Pfam" id="PF13098">
    <property type="entry name" value="Thioredoxin_2"/>
    <property type="match status" value="1"/>
</dbReference>
<dbReference type="RefSeq" id="WP_060191876.1">
    <property type="nucleotide sequence ID" value="NZ_LPHD01000049.1"/>
</dbReference>
<evidence type="ECO:0000256" key="1">
    <source>
        <dbReference type="SAM" id="SignalP"/>
    </source>
</evidence>
<evidence type="ECO:0000313" key="4">
    <source>
        <dbReference type="Proteomes" id="UP000060630"/>
    </source>
</evidence>
<dbReference type="InterPro" id="IPR012336">
    <property type="entry name" value="Thioredoxin-like_fold"/>
</dbReference>
<dbReference type="PANTHER" id="PTHR35272:SF4">
    <property type="entry name" value="THIOL:DISULFIDE INTERCHANGE PROTEIN DSBG"/>
    <property type="match status" value="1"/>
</dbReference>
<gene>
    <name evidence="3" type="ORF">WL29_20440</name>
</gene>
<feature type="domain" description="Thioredoxin-like fold" evidence="2">
    <location>
        <begin position="64"/>
        <end position="193"/>
    </location>
</feature>
<reference evidence="3 4" key="1">
    <citation type="submission" date="2015-11" db="EMBL/GenBank/DDBJ databases">
        <title>Expanding the genomic diversity of Burkholderia species for the development of highly accurate diagnostics.</title>
        <authorList>
            <person name="Sahl J."/>
            <person name="Keim P."/>
            <person name="Wagner D."/>
        </authorList>
    </citation>
    <scope>NUCLEOTIDE SEQUENCE [LARGE SCALE GENOMIC DNA]</scope>
    <source>
        <strain evidence="3 4">MSMB2087WGS</strain>
    </source>
</reference>
<sequence>MNRLARVLFLAIPIALAACGQSTSANAGSPVATAAAIPAIQEPSIQAARQHAKGFDAGNLMSPRQVYVFFDAQCPHCGAFWQETKSLEKGARFTWVPVAVLNRASMSQGAAILSSARPVDTMNEHEAKLMARTGGISASEATPQAKAIIEQNTKLLESFGATGVPFVLGVNAQTGKVFTSSGGIPAAELAAQLGWAPAGK</sequence>
<dbReference type="PROSITE" id="PS51257">
    <property type="entry name" value="PROKAR_LIPOPROTEIN"/>
    <property type="match status" value="1"/>
</dbReference>
<feature type="chain" id="PRO_5007126969" description="Thioredoxin-like fold domain-containing protein" evidence="1">
    <location>
        <begin position="28"/>
        <end position="200"/>
    </location>
</feature>
<feature type="signal peptide" evidence="1">
    <location>
        <begin position="1"/>
        <end position="27"/>
    </location>
</feature>
<dbReference type="AlphaFoldDB" id="A0A106QCJ8"/>